<keyword evidence="8 11" id="KW-1133">Transmembrane helix</keyword>
<dbReference type="CDD" id="cd00075">
    <property type="entry name" value="HATPase"/>
    <property type="match status" value="1"/>
</dbReference>
<evidence type="ECO:0000259" key="12">
    <source>
        <dbReference type="PROSITE" id="PS50109"/>
    </source>
</evidence>
<dbReference type="SUPFAM" id="SSF55874">
    <property type="entry name" value="ATPase domain of HSP90 chaperone/DNA topoisomerase II/histidine kinase"/>
    <property type="match status" value="1"/>
</dbReference>
<feature type="domain" description="Histidine kinase" evidence="12">
    <location>
        <begin position="244"/>
        <end position="457"/>
    </location>
</feature>
<comment type="subcellular location">
    <subcellularLocation>
        <location evidence="2">Membrane</location>
    </subcellularLocation>
</comment>
<dbReference type="EMBL" id="CP072425">
    <property type="protein sequence ID" value="QTL34342.1"/>
    <property type="molecule type" value="Genomic_DNA"/>
</dbReference>
<evidence type="ECO:0000256" key="2">
    <source>
        <dbReference type="ARBA" id="ARBA00004370"/>
    </source>
</evidence>
<dbReference type="Proteomes" id="UP000665025">
    <property type="component" value="Chromosome 1"/>
</dbReference>
<dbReference type="EC" id="2.7.13.3" evidence="3"/>
<keyword evidence="15" id="KW-1185">Reference proteome</keyword>
<keyword evidence="5" id="KW-0808">Transferase</keyword>
<dbReference type="CDD" id="cd00082">
    <property type="entry name" value="HisKA"/>
    <property type="match status" value="1"/>
</dbReference>
<evidence type="ECO:0000256" key="9">
    <source>
        <dbReference type="ARBA" id="ARBA00023012"/>
    </source>
</evidence>
<evidence type="ECO:0000259" key="13">
    <source>
        <dbReference type="PROSITE" id="PS50885"/>
    </source>
</evidence>
<dbReference type="InterPro" id="IPR036097">
    <property type="entry name" value="HisK_dim/P_sf"/>
</dbReference>
<evidence type="ECO:0000256" key="10">
    <source>
        <dbReference type="ARBA" id="ARBA00023136"/>
    </source>
</evidence>
<gene>
    <name evidence="14" type="ORF">J5X90_12315</name>
</gene>
<dbReference type="InterPro" id="IPR004358">
    <property type="entry name" value="Sig_transdc_His_kin-like_C"/>
</dbReference>
<dbReference type="RefSeq" id="WP_209051454.1">
    <property type="nucleotide sequence ID" value="NZ_CP072425.1"/>
</dbReference>
<dbReference type="InterPro" id="IPR036890">
    <property type="entry name" value="HATPase_C_sf"/>
</dbReference>
<keyword evidence="4" id="KW-0597">Phosphoprotein</keyword>
<evidence type="ECO:0000256" key="8">
    <source>
        <dbReference type="ARBA" id="ARBA00022989"/>
    </source>
</evidence>
<dbReference type="PROSITE" id="PS50885">
    <property type="entry name" value="HAMP"/>
    <property type="match status" value="1"/>
</dbReference>
<dbReference type="Pfam" id="PF02518">
    <property type="entry name" value="HATPase_c"/>
    <property type="match status" value="1"/>
</dbReference>
<name>A0ABX7V4I1_9GAMM</name>
<sequence length="461" mass="51831">MMISRYHLKHTAVLGGALWAALLLLLWLTGQLLVWQDKQAQQHEFEEFLSEIENALEEHGLDHVLQEFELEEDEIWPDSEAQAHLFDEGWLVALFKQERLLLGANTKLTATSTPQWHSVSLGEEGNVELLSASVNLPDNLQLHYWQKRDELHAHRAEFYSQITHWFALLSLPLILAAIAWLQYKRTRTLQALSEQLAQVAHSPDSKRTQVSTSNPDIVALSLAINRMLDEITRLHGNLKTMSVGIAHDLKTPLSRISNRLQSMVQDLDNPATLEGHIDKANNELAQVINTFNNLVRLNAIESGKHIQGFKTFDLSALIDELAQSYQPVFEDSGRRFEVSIVPAVHCHGDRDLLGQLICNLLENALEHSHSDAHVWLRLQSHTDSALLQIGDDGPGIPTGDQPKIFDKFYRADISRGRPGNGLGLSIVRAICDVHKAQLCLLEQQPGAVFNIEIPTRPARSD</sequence>
<dbReference type="SMART" id="SM00388">
    <property type="entry name" value="HisKA"/>
    <property type="match status" value="1"/>
</dbReference>
<feature type="transmembrane region" description="Helical" evidence="11">
    <location>
        <begin position="162"/>
        <end position="181"/>
    </location>
</feature>
<dbReference type="SUPFAM" id="SSF47384">
    <property type="entry name" value="Homodimeric domain of signal transducing histidine kinase"/>
    <property type="match status" value="1"/>
</dbReference>
<protein>
    <recommendedName>
        <fullName evidence="3">histidine kinase</fullName>
        <ecNumber evidence="3">2.7.13.3</ecNumber>
    </recommendedName>
</protein>
<proteinExistence type="predicted"/>
<accession>A0ABX7V4I1</accession>
<evidence type="ECO:0000256" key="1">
    <source>
        <dbReference type="ARBA" id="ARBA00000085"/>
    </source>
</evidence>
<dbReference type="InterPro" id="IPR003660">
    <property type="entry name" value="HAMP_dom"/>
</dbReference>
<keyword evidence="9" id="KW-0902">Two-component regulatory system</keyword>
<keyword evidence="10 11" id="KW-0472">Membrane</keyword>
<dbReference type="PANTHER" id="PTHR45436">
    <property type="entry name" value="SENSOR HISTIDINE KINASE YKOH"/>
    <property type="match status" value="1"/>
</dbReference>
<evidence type="ECO:0000256" key="4">
    <source>
        <dbReference type="ARBA" id="ARBA00022553"/>
    </source>
</evidence>
<feature type="domain" description="HAMP" evidence="13">
    <location>
        <begin position="183"/>
        <end position="236"/>
    </location>
</feature>
<evidence type="ECO:0000256" key="7">
    <source>
        <dbReference type="ARBA" id="ARBA00022777"/>
    </source>
</evidence>
<dbReference type="InterPro" id="IPR003594">
    <property type="entry name" value="HATPase_dom"/>
</dbReference>
<dbReference type="InterPro" id="IPR050428">
    <property type="entry name" value="TCS_sensor_his_kinase"/>
</dbReference>
<dbReference type="PANTHER" id="PTHR45436:SF8">
    <property type="entry name" value="HISTIDINE KINASE"/>
    <property type="match status" value="1"/>
</dbReference>
<evidence type="ECO:0000256" key="11">
    <source>
        <dbReference type="SAM" id="Phobius"/>
    </source>
</evidence>
<evidence type="ECO:0000256" key="6">
    <source>
        <dbReference type="ARBA" id="ARBA00022692"/>
    </source>
</evidence>
<keyword evidence="6 11" id="KW-0812">Transmembrane</keyword>
<dbReference type="Gene3D" id="1.10.287.130">
    <property type="match status" value="1"/>
</dbReference>
<dbReference type="InterPro" id="IPR005467">
    <property type="entry name" value="His_kinase_dom"/>
</dbReference>
<dbReference type="PROSITE" id="PS50109">
    <property type="entry name" value="HIS_KIN"/>
    <property type="match status" value="1"/>
</dbReference>
<evidence type="ECO:0000313" key="14">
    <source>
        <dbReference type="EMBL" id="QTL34342.1"/>
    </source>
</evidence>
<dbReference type="PRINTS" id="PR00344">
    <property type="entry name" value="BCTRLSENSOR"/>
</dbReference>
<dbReference type="Gene3D" id="3.30.565.10">
    <property type="entry name" value="Histidine kinase-like ATPase, C-terminal domain"/>
    <property type="match status" value="1"/>
</dbReference>
<dbReference type="GO" id="GO:0016301">
    <property type="term" value="F:kinase activity"/>
    <property type="evidence" value="ECO:0007669"/>
    <property type="project" value="UniProtKB-KW"/>
</dbReference>
<keyword evidence="7 14" id="KW-0418">Kinase</keyword>
<organism evidence="14 15">
    <name type="scientific">Pseudoalteromonas viridis</name>
    <dbReference type="NCBI Taxonomy" id="339617"/>
    <lineage>
        <taxon>Bacteria</taxon>
        <taxon>Pseudomonadati</taxon>
        <taxon>Pseudomonadota</taxon>
        <taxon>Gammaproteobacteria</taxon>
        <taxon>Alteromonadales</taxon>
        <taxon>Pseudoalteromonadaceae</taxon>
        <taxon>Pseudoalteromonas</taxon>
    </lineage>
</organism>
<evidence type="ECO:0000313" key="15">
    <source>
        <dbReference type="Proteomes" id="UP000665025"/>
    </source>
</evidence>
<dbReference type="InterPro" id="IPR003661">
    <property type="entry name" value="HisK_dim/P_dom"/>
</dbReference>
<evidence type="ECO:0000256" key="5">
    <source>
        <dbReference type="ARBA" id="ARBA00022679"/>
    </source>
</evidence>
<comment type="catalytic activity">
    <reaction evidence="1">
        <text>ATP + protein L-histidine = ADP + protein N-phospho-L-histidine.</text>
        <dbReference type="EC" id="2.7.13.3"/>
    </reaction>
</comment>
<dbReference type="SMART" id="SM00387">
    <property type="entry name" value="HATPase_c"/>
    <property type="match status" value="1"/>
</dbReference>
<reference evidence="14 15" key="1">
    <citation type="submission" date="2021-03" db="EMBL/GenBank/DDBJ databases">
        <title>Complete Genome of Pseudoalteromonas viridis Strain BBR56, a new biocontrol bacterial candidate.</title>
        <authorList>
            <person name="Handayani D.P."/>
            <person name="Isnansetyo A."/>
            <person name="Istiqomah I."/>
            <person name="Jumina J."/>
        </authorList>
    </citation>
    <scope>NUCLEOTIDE SEQUENCE [LARGE SCALE GENOMIC DNA]</scope>
    <source>
        <strain evidence="14 15">BBR56</strain>
    </source>
</reference>
<evidence type="ECO:0000256" key="3">
    <source>
        <dbReference type="ARBA" id="ARBA00012438"/>
    </source>
</evidence>